<dbReference type="Proteomes" id="UP000015106">
    <property type="component" value="Chromosome 5"/>
</dbReference>
<proteinExistence type="predicted"/>
<dbReference type="Gramene" id="TuG1812G0500003487.01.T02">
    <property type="protein sequence ID" value="TuG1812G0500003487.01.T02"/>
    <property type="gene ID" value="TuG1812G0500003487.01"/>
</dbReference>
<sequence length="91" mass="11002">MDNYKNIPQFLYGLSPSQMEMFKTDDNPYNRQSKKVTEKSWIHKWEKHISEKMMIARMEREQIIWRDRIPLFGVFMHFCLLSTVFALAGNK</sequence>
<name>A0A8R7QEZ4_TRIUA</name>
<reference evidence="3" key="1">
    <citation type="journal article" date="2013" name="Nature">
        <title>Draft genome of the wheat A-genome progenitor Triticum urartu.</title>
        <authorList>
            <person name="Ling H.Q."/>
            <person name="Zhao S."/>
            <person name="Liu D."/>
            <person name="Wang J."/>
            <person name="Sun H."/>
            <person name="Zhang C."/>
            <person name="Fan H."/>
            <person name="Li D."/>
            <person name="Dong L."/>
            <person name="Tao Y."/>
            <person name="Gao C."/>
            <person name="Wu H."/>
            <person name="Li Y."/>
            <person name="Cui Y."/>
            <person name="Guo X."/>
            <person name="Zheng S."/>
            <person name="Wang B."/>
            <person name="Yu K."/>
            <person name="Liang Q."/>
            <person name="Yang W."/>
            <person name="Lou X."/>
            <person name="Chen J."/>
            <person name="Feng M."/>
            <person name="Jian J."/>
            <person name="Zhang X."/>
            <person name="Luo G."/>
            <person name="Jiang Y."/>
            <person name="Liu J."/>
            <person name="Wang Z."/>
            <person name="Sha Y."/>
            <person name="Zhang B."/>
            <person name="Wu H."/>
            <person name="Tang D."/>
            <person name="Shen Q."/>
            <person name="Xue P."/>
            <person name="Zou S."/>
            <person name="Wang X."/>
            <person name="Liu X."/>
            <person name="Wang F."/>
            <person name="Yang Y."/>
            <person name="An X."/>
            <person name="Dong Z."/>
            <person name="Zhang K."/>
            <person name="Zhang X."/>
            <person name="Luo M.C."/>
            <person name="Dvorak J."/>
            <person name="Tong Y."/>
            <person name="Wang J."/>
            <person name="Yang H."/>
            <person name="Li Z."/>
            <person name="Wang D."/>
            <person name="Zhang A."/>
            <person name="Wang J."/>
        </authorList>
    </citation>
    <scope>NUCLEOTIDE SEQUENCE</scope>
    <source>
        <strain evidence="3">cv. G1812</strain>
    </source>
</reference>
<evidence type="ECO:0000313" key="3">
    <source>
        <dbReference type="Proteomes" id="UP000015106"/>
    </source>
</evidence>
<dbReference type="EnsemblPlants" id="TuG1812G0500003487.01.T02">
    <property type="protein sequence ID" value="TuG1812G0500003487.01.T02"/>
    <property type="gene ID" value="TuG1812G0500003487.01"/>
</dbReference>
<keyword evidence="1" id="KW-0472">Membrane</keyword>
<feature type="transmembrane region" description="Helical" evidence="1">
    <location>
        <begin position="69"/>
        <end position="88"/>
    </location>
</feature>
<evidence type="ECO:0000313" key="2">
    <source>
        <dbReference type="EnsemblPlants" id="TuG1812G0500003487.01.T02"/>
    </source>
</evidence>
<reference evidence="2" key="2">
    <citation type="submission" date="2018-03" db="EMBL/GenBank/DDBJ databases">
        <title>The Triticum urartu genome reveals the dynamic nature of wheat genome evolution.</title>
        <authorList>
            <person name="Ling H."/>
            <person name="Ma B."/>
            <person name="Shi X."/>
            <person name="Liu H."/>
            <person name="Dong L."/>
            <person name="Sun H."/>
            <person name="Cao Y."/>
            <person name="Gao Q."/>
            <person name="Zheng S."/>
            <person name="Li Y."/>
            <person name="Yu Y."/>
            <person name="Du H."/>
            <person name="Qi M."/>
            <person name="Li Y."/>
            <person name="Yu H."/>
            <person name="Cui Y."/>
            <person name="Wang N."/>
            <person name="Chen C."/>
            <person name="Wu H."/>
            <person name="Zhao Y."/>
            <person name="Zhang J."/>
            <person name="Li Y."/>
            <person name="Zhou W."/>
            <person name="Zhang B."/>
            <person name="Hu W."/>
            <person name="Eijk M."/>
            <person name="Tang J."/>
            <person name="Witsenboer H."/>
            <person name="Zhao S."/>
            <person name="Li Z."/>
            <person name="Zhang A."/>
            <person name="Wang D."/>
            <person name="Liang C."/>
        </authorList>
    </citation>
    <scope>NUCLEOTIDE SEQUENCE [LARGE SCALE GENOMIC DNA]</scope>
    <source>
        <strain evidence="2">cv. G1812</strain>
    </source>
</reference>
<keyword evidence="1" id="KW-1133">Transmembrane helix</keyword>
<dbReference type="AlphaFoldDB" id="A0A8R7QEZ4"/>
<reference evidence="2" key="3">
    <citation type="submission" date="2022-06" db="UniProtKB">
        <authorList>
            <consortium name="EnsemblPlants"/>
        </authorList>
    </citation>
    <scope>IDENTIFICATION</scope>
</reference>
<dbReference type="EnsemblPlants" id="TuG1812G0500003487.01.T01">
    <property type="protein sequence ID" value="TuG1812G0500003487.01.T01"/>
    <property type="gene ID" value="TuG1812G0500003487.01"/>
</dbReference>
<protein>
    <submittedName>
        <fullName evidence="2">Uncharacterized protein</fullName>
    </submittedName>
</protein>
<keyword evidence="3" id="KW-1185">Reference proteome</keyword>
<accession>A0A8R7QEZ4</accession>
<dbReference type="Gramene" id="TuG1812G0500003487.01.T01">
    <property type="protein sequence ID" value="TuG1812G0500003487.01.T01"/>
    <property type="gene ID" value="TuG1812G0500003487.01"/>
</dbReference>
<keyword evidence="1" id="KW-0812">Transmembrane</keyword>
<evidence type="ECO:0000256" key="1">
    <source>
        <dbReference type="SAM" id="Phobius"/>
    </source>
</evidence>
<organism evidence="2 3">
    <name type="scientific">Triticum urartu</name>
    <name type="common">Red wild einkorn</name>
    <name type="synonym">Crithodium urartu</name>
    <dbReference type="NCBI Taxonomy" id="4572"/>
    <lineage>
        <taxon>Eukaryota</taxon>
        <taxon>Viridiplantae</taxon>
        <taxon>Streptophyta</taxon>
        <taxon>Embryophyta</taxon>
        <taxon>Tracheophyta</taxon>
        <taxon>Spermatophyta</taxon>
        <taxon>Magnoliopsida</taxon>
        <taxon>Liliopsida</taxon>
        <taxon>Poales</taxon>
        <taxon>Poaceae</taxon>
        <taxon>BOP clade</taxon>
        <taxon>Pooideae</taxon>
        <taxon>Triticodae</taxon>
        <taxon>Triticeae</taxon>
        <taxon>Triticinae</taxon>
        <taxon>Triticum</taxon>
    </lineage>
</organism>